<name>A0A645H2P0_9ZZZZ</name>
<protein>
    <submittedName>
        <fullName evidence="2">Uncharacterized protein</fullName>
    </submittedName>
</protein>
<evidence type="ECO:0000313" key="2">
    <source>
        <dbReference type="EMBL" id="MPN32950.1"/>
    </source>
</evidence>
<evidence type="ECO:0000256" key="1">
    <source>
        <dbReference type="SAM" id="MobiDB-lite"/>
    </source>
</evidence>
<accession>A0A645H2P0</accession>
<sequence>MLDNKPLEPPVAAEVDRLGGGHQNGELSLPPQGVEQEVDIPHADGGADGPPEPLPRPHLPGDGAEKARPEVSPEVGQAVLDDPAAGGILGHGVHGNAFFEVMLPFPHDGEGRDSRSWKPLPQLPGQERSHGVFAVAVGRHHDPWPEGFG</sequence>
<reference evidence="2" key="1">
    <citation type="submission" date="2019-08" db="EMBL/GenBank/DDBJ databases">
        <authorList>
            <person name="Kucharzyk K."/>
            <person name="Murdoch R.W."/>
            <person name="Higgins S."/>
            <person name="Loffler F."/>
        </authorList>
    </citation>
    <scope>NUCLEOTIDE SEQUENCE</scope>
</reference>
<organism evidence="2">
    <name type="scientific">bioreactor metagenome</name>
    <dbReference type="NCBI Taxonomy" id="1076179"/>
    <lineage>
        <taxon>unclassified sequences</taxon>
        <taxon>metagenomes</taxon>
        <taxon>ecological metagenomes</taxon>
    </lineage>
</organism>
<comment type="caution">
    <text evidence="2">The sequence shown here is derived from an EMBL/GenBank/DDBJ whole genome shotgun (WGS) entry which is preliminary data.</text>
</comment>
<dbReference type="AlphaFoldDB" id="A0A645H2P0"/>
<feature type="region of interest" description="Disordered" evidence="1">
    <location>
        <begin position="1"/>
        <end position="74"/>
    </location>
</feature>
<gene>
    <name evidence="2" type="ORF">SDC9_180433</name>
</gene>
<dbReference type="EMBL" id="VSSQ01085228">
    <property type="protein sequence ID" value="MPN32950.1"/>
    <property type="molecule type" value="Genomic_DNA"/>
</dbReference>
<proteinExistence type="predicted"/>